<keyword evidence="17" id="KW-0539">Nucleus</keyword>
<feature type="region of interest" description="Disordered" evidence="18">
    <location>
        <begin position="1068"/>
        <end position="1095"/>
    </location>
</feature>
<evidence type="ECO:0000256" key="2">
    <source>
        <dbReference type="ARBA" id="ARBA00004620"/>
    </source>
</evidence>
<evidence type="ECO:0000256" key="18">
    <source>
        <dbReference type="SAM" id="MobiDB-lite"/>
    </source>
</evidence>
<dbReference type="GO" id="GO:0008139">
    <property type="term" value="F:nuclear localization sequence binding"/>
    <property type="evidence" value="ECO:0007669"/>
    <property type="project" value="TreeGrafter"/>
</dbReference>
<feature type="region of interest" description="Disordered" evidence="18">
    <location>
        <begin position="588"/>
        <end position="623"/>
    </location>
</feature>
<dbReference type="EMBL" id="GEDV01005180">
    <property type="protein sequence ID" value="JAP83377.1"/>
    <property type="molecule type" value="Transcribed_RNA"/>
</dbReference>
<accession>A0A131YWP4</accession>
<dbReference type="FunFam" id="3.30.1610.10:FF:000001">
    <property type="entry name" value="Nuclear pore complex protein Nup98-Nup96"/>
    <property type="match status" value="1"/>
</dbReference>
<keyword evidence="6" id="KW-0813">Transport</keyword>
<keyword evidence="12" id="KW-0720">Serine protease</keyword>
<evidence type="ECO:0000256" key="16">
    <source>
        <dbReference type="ARBA" id="ARBA00023136"/>
    </source>
</evidence>
<evidence type="ECO:0000256" key="8">
    <source>
        <dbReference type="ARBA" id="ARBA00022737"/>
    </source>
</evidence>
<dbReference type="Gene3D" id="1.25.40.690">
    <property type="match status" value="1"/>
</dbReference>
<feature type="compositionally biased region" description="Low complexity" evidence="18">
    <location>
        <begin position="735"/>
        <end position="748"/>
    </location>
</feature>
<dbReference type="InterPro" id="IPR007230">
    <property type="entry name" value="Nup98_auto-Pept-S59_dom"/>
</dbReference>
<dbReference type="GO" id="GO:0044614">
    <property type="term" value="C:nuclear pore cytoplasmic filaments"/>
    <property type="evidence" value="ECO:0007669"/>
    <property type="project" value="TreeGrafter"/>
</dbReference>
<keyword evidence="7" id="KW-0645">Protease</keyword>
<evidence type="ECO:0000259" key="19">
    <source>
        <dbReference type="PROSITE" id="PS51434"/>
    </source>
</evidence>
<dbReference type="GO" id="GO:0017056">
    <property type="term" value="F:structural constituent of nuclear pore"/>
    <property type="evidence" value="ECO:0007669"/>
    <property type="project" value="InterPro"/>
</dbReference>
<dbReference type="Pfam" id="PF21240">
    <property type="entry name" value="Nup98_GLEBS"/>
    <property type="match status" value="1"/>
</dbReference>
<dbReference type="Pfam" id="PF04096">
    <property type="entry name" value="Nucleoporin2"/>
    <property type="match status" value="1"/>
</dbReference>
<feature type="region of interest" description="Disordered" evidence="18">
    <location>
        <begin position="920"/>
        <end position="1011"/>
    </location>
</feature>
<keyword evidence="15" id="KW-0906">Nuclear pore complex</keyword>
<evidence type="ECO:0000256" key="11">
    <source>
        <dbReference type="ARBA" id="ARBA00022816"/>
    </source>
</evidence>
<dbReference type="Pfam" id="PF12110">
    <property type="entry name" value="Nup96"/>
    <property type="match status" value="1"/>
</dbReference>
<dbReference type="Gene3D" id="1.10.10.2360">
    <property type="match status" value="1"/>
</dbReference>
<evidence type="ECO:0000256" key="6">
    <source>
        <dbReference type="ARBA" id="ARBA00022448"/>
    </source>
</evidence>
<evidence type="ECO:0000313" key="20">
    <source>
        <dbReference type="EMBL" id="JAP83377.1"/>
    </source>
</evidence>
<dbReference type="GO" id="GO:0006606">
    <property type="term" value="P:protein import into nucleus"/>
    <property type="evidence" value="ECO:0007669"/>
    <property type="project" value="UniProtKB-ARBA"/>
</dbReference>
<evidence type="ECO:0000256" key="9">
    <source>
        <dbReference type="ARBA" id="ARBA00022801"/>
    </source>
</evidence>
<feature type="region of interest" description="Disordered" evidence="18">
    <location>
        <begin position="734"/>
        <end position="759"/>
    </location>
</feature>
<keyword evidence="10" id="KW-0068">Autocatalytic cleavage</keyword>
<feature type="compositionally biased region" description="Low complexity" evidence="18">
    <location>
        <begin position="1080"/>
        <end position="1095"/>
    </location>
</feature>
<sequence length="1882" mass="199727">MFGNQNPFGTTTAFGTGGTFGSTQPTAFGQTSSAFGTSAFGATTAPSTGGGLFGGTTPQTGSLFGSTGSSFGQPSTSTTPGFGFGAPATSTSMFGTMNQQPAASTGIFGASSSSFGQPRPQFGSSFSTTTPATGTSLFGQPQSTGLFGQTAGSSLFGSTAFGTGSVTTGTTIKFKPPTGTDTMMKNGVSSTISTSHQCITCMKEYENKSLEELRLEDYAANRKGGGQAGMVGFGATSQPGSIFSTPATQQSAFNFGATQNKPLFGTSTTGSFAPTGGSLFGQATTQSQNVFGKPTGFGMTTPASTSAFGTSTGFGTTGTSVFGQPQQKSLFGQPTGTTLFGSTPATTQPSTGFGTGFGSTFGATTQPSAFGVRPTFGAATTSAPSGFGFGSTANTGTSLFGAKQPPFSFGATTPAFGATNTTGFGTSTGGLFGATKTTPSFGTGTTPAFGSTGFGATPAFGTTGSLGTPATGGLFGSTTAAKPAGFNFGGATTTTPFTGFGQTGVGTGSTFGSAAPTMGSTDPNAAANQLQQQQTQQLLQYLSTNPYGDNPLFRNVLKETNKREELLKPTNPAAQQALLASHYKVSPVPAPKLRPKPVGEQTGKTSSLFEGLEDEEDTIEPFTPRQSVKTLVIKPKDTPEKLSASTLLASPLLAANRASTPITQSSSSPSTRTPLAVPVKDSGLVDSASGYLASNEPSFTAPTAQVEKPVSNLQSLGEAVSSLEVRGGRKLRFMSSSESLDDSSQADPAPDPAKPPHPAGIVLTRPGYFTVPSMDELASMVGPDGHCVVDNFCVAREGYGNVYFPGRMDVSRLNLDDIVHFRRMEITVYPDDDEKPPVGEGLNRKAQITLDKVWPINKVTRESITDPEKLKALGYQEKLERTTSKIGGRFLDYRPETGSWVFEVKHFSKYGLDESDNEVDEATVQTATSAKLPQQAAATKPADGTADKVTQRPPSAPGASSTFTACRESDTAAGYRSDDDDMEDMEPSSAGTADRPGSDDAPPPGSGASYRPVTQQLAEALGLSPDAVRSMKASFFGHDREDEDDDDHELAITHPRLQRALVSGGSYQSPFHLDDTRSLSSTPTHSRASRSRAAAAATAYSQPNVSQAFSEFLPSHVLFGAAPLPGDMSQRPTGIARTAPAHGDHHFVTSAFSSPGYVPAAEQVLRSHALAEPMVIPIDVEPVPLAQSLSYECQHMLADAACVAGYRARCGWGPRWTLTHVGKAFNGILDDEPMETPGHLGIFAGQRYPKPSAAFAISVERVAIDLHTLRPDDIQKKNVVAMLEVQLAHSCYSLEKGSPIFAPSPGVDCLHDQDALITRLLTEMGPGHADSAMMRQFHTILGLCVALWGRAPGCNPESDDVTRYSYVKRRKEAFSDWLVDTTKSIIEAEIADHQRKEDSELLVMLSYLSGRDVSKACAVAQRSRDYRLCLLLSQGGSNPVSRHMLQKQLDHWKKFKQDRYINPERLRVYALLAGLMVWPTSDPDEAINCCADLDWKRALALHLWYYCPPTCSISDAVAAYEAAFESDQPLRPYARPPYPSCHEDDVGEEPYVLDPEAPLDTCFLLLKLYCDQSQRLDRLLAPVSSVPSQLDFRISWLLHKLLQAFGFSHLSATATETLHTSFAAQLESWGLWPWAVFALLHLEDASGRRKAITELLVRHASGSRRGSNPETGLTEDETFVCDKLAVPPAWVYRAKAIRASAEGNFKDRAVFLLKGGIWNEAHETIVHHLATEAVIDDKLGELAELLQPLVQHSGQIQNWTAGGKVFHDFLCVCDTMKKATEGDLGTYDLEAIRPAVLSLCGSISSLVCRTPRDRLCQAEIAKKTAMVLQLITSADSGAPDSAMHAACRNIELLAMPEDYSIEDFELLARTCTENAILCDLAS</sequence>
<dbReference type="SUPFAM" id="SSF82215">
    <property type="entry name" value="C-terminal autoproteolytic domain of nucleoporin nup98"/>
    <property type="match status" value="1"/>
</dbReference>
<dbReference type="InterPro" id="IPR021967">
    <property type="entry name" value="Nup98_C"/>
</dbReference>
<keyword evidence="13" id="KW-0653">Protein transport</keyword>
<dbReference type="PROSITE" id="PS51434">
    <property type="entry name" value="NUP_C"/>
    <property type="match status" value="1"/>
</dbReference>
<feature type="compositionally biased region" description="Polar residues" evidence="18">
    <location>
        <begin position="923"/>
        <end position="932"/>
    </location>
</feature>
<evidence type="ECO:0000256" key="14">
    <source>
        <dbReference type="ARBA" id="ARBA00023010"/>
    </source>
</evidence>
<evidence type="ECO:0000256" key="5">
    <source>
        <dbReference type="ARBA" id="ARBA00013472"/>
    </source>
</evidence>
<protein>
    <recommendedName>
        <fullName evidence="5">Nuclear pore complex protein Nup98-Nup96</fullName>
    </recommendedName>
</protein>
<dbReference type="PANTHER" id="PTHR23198:SF6">
    <property type="entry name" value="NUCLEAR PORE COMPLEX PROTEIN NUP98-NUP96"/>
    <property type="match status" value="1"/>
</dbReference>
<evidence type="ECO:0000256" key="13">
    <source>
        <dbReference type="ARBA" id="ARBA00022927"/>
    </source>
</evidence>
<feature type="region of interest" description="Disordered" evidence="18">
    <location>
        <begin position="49"/>
        <end position="84"/>
    </location>
</feature>
<dbReference type="Gene3D" id="3.30.1610.10">
    <property type="entry name" value="Peptidase S59, nucleoporin"/>
    <property type="match status" value="1"/>
</dbReference>
<dbReference type="PANTHER" id="PTHR23198">
    <property type="entry name" value="NUCLEOPORIN"/>
    <property type="match status" value="1"/>
</dbReference>
<dbReference type="GO" id="GO:0005654">
    <property type="term" value="C:nucleoplasm"/>
    <property type="evidence" value="ECO:0007669"/>
    <property type="project" value="UniProtKB-SubCell"/>
</dbReference>
<dbReference type="GO" id="GO:0051028">
    <property type="term" value="P:mRNA transport"/>
    <property type="evidence" value="ECO:0007669"/>
    <property type="project" value="UniProtKB-KW"/>
</dbReference>
<dbReference type="InterPro" id="IPR037665">
    <property type="entry name" value="Nucleoporin_S59-like"/>
</dbReference>
<dbReference type="GO" id="GO:0031965">
    <property type="term" value="C:nuclear membrane"/>
    <property type="evidence" value="ECO:0007669"/>
    <property type="project" value="UniProtKB-SubCell"/>
</dbReference>
<dbReference type="GO" id="GO:0034398">
    <property type="term" value="P:telomere tethering at nuclear periphery"/>
    <property type="evidence" value="ECO:0007669"/>
    <property type="project" value="TreeGrafter"/>
</dbReference>
<keyword evidence="8" id="KW-0677">Repeat</keyword>
<evidence type="ECO:0000256" key="10">
    <source>
        <dbReference type="ARBA" id="ARBA00022813"/>
    </source>
</evidence>
<evidence type="ECO:0000256" key="1">
    <source>
        <dbReference type="ARBA" id="ARBA00004567"/>
    </source>
</evidence>
<comment type="similarity">
    <text evidence="4">Belongs to the nucleoporin GLFG family.</text>
</comment>
<evidence type="ECO:0000256" key="15">
    <source>
        <dbReference type="ARBA" id="ARBA00023132"/>
    </source>
</evidence>
<keyword evidence="14" id="KW-0811">Translocation</keyword>
<dbReference type="GO" id="GO:0006508">
    <property type="term" value="P:proteolysis"/>
    <property type="evidence" value="ECO:0007669"/>
    <property type="project" value="UniProtKB-KW"/>
</dbReference>
<evidence type="ECO:0000256" key="12">
    <source>
        <dbReference type="ARBA" id="ARBA00022825"/>
    </source>
</evidence>
<feature type="domain" description="Peptidase S59" evidence="19">
    <location>
        <begin position="765"/>
        <end position="907"/>
    </location>
</feature>
<dbReference type="GO" id="GO:0003723">
    <property type="term" value="F:RNA binding"/>
    <property type="evidence" value="ECO:0007669"/>
    <property type="project" value="TreeGrafter"/>
</dbReference>
<dbReference type="GO" id="GO:0006405">
    <property type="term" value="P:RNA export from nucleus"/>
    <property type="evidence" value="ECO:0007669"/>
    <property type="project" value="TreeGrafter"/>
</dbReference>
<feature type="region of interest" description="Disordered" evidence="18">
    <location>
        <begin position="1"/>
        <end position="28"/>
    </location>
</feature>
<evidence type="ECO:0000256" key="7">
    <source>
        <dbReference type="ARBA" id="ARBA00022670"/>
    </source>
</evidence>
<feature type="compositionally biased region" description="Pro residues" evidence="18">
    <location>
        <begin position="749"/>
        <end position="758"/>
    </location>
</feature>
<proteinExistence type="inferred from homology"/>
<reference evidence="20" key="1">
    <citation type="journal article" date="2016" name="Ticks Tick Borne Dis.">
        <title>De novo assembly and annotation of the salivary gland transcriptome of Rhipicephalus appendiculatus male and female ticks during blood feeding.</title>
        <authorList>
            <person name="de Castro M.H."/>
            <person name="de Klerk D."/>
            <person name="Pienaar R."/>
            <person name="Latif A.A."/>
            <person name="Rees D.J."/>
            <person name="Mans B.J."/>
        </authorList>
    </citation>
    <scope>NUCLEOTIDE SEQUENCE</scope>
    <source>
        <tissue evidence="20">Salivary glands</tissue>
    </source>
</reference>
<evidence type="ECO:0000256" key="4">
    <source>
        <dbReference type="ARBA" id="ARBA00008926"/>
    </source>
</evidence>
<name>A0A131YWP4_RHIAP</name>
<organism evidence="20">
    <name type="scientific">Rhipicephalus appendiculatus</name>
    <name type="common">Brown ear tick</name>
    <dbReference type="NCBI Taxonomy" id="34631"/>
    <lineage>
        <taxon>Eukaryota</taxon>
        <taxon>Metazoa</taxon>
        <taxon>Ecdysozoa</taxon>
        <taxon>Arthropoda</taxon>
        <taxon>Chelicerata</taxon>
        <taxon>Arachnida</taxon>
        <taxon>Acari</taxon>
        <taxon>Parasitiformes</taxon>
        <taxon>Ixodida</taxon>
        <taxon>Ixodoidea</taxon>
        <taxon>Ixodidae</taxon>
        <taxon>Rhipicephalinae</taxon>
        <taxon>Rhipicephalus</taxon>
        <taxon>Rhipicephalus</taxon>
    </lineage>
</organism>
<evidence type="ECO:0000256" key="3">
    <source>
        <dbReference type="ARBA" id="ARBA00004642"/>
    </source>
</evidence>
<dbReference type="GO" id="GO:0000973">
    <property type="term" value="P:post-transcriptional tethering of RNA polymerase II gene DNA at nuclear periphery"/>
    <property type="evidence" value="ECO:0007669"/>
    <property type="project" value="TreeGrafter"/>
</dbReference>
<feature type="compositionally biased region" description="Low complexity" evidence="18">
    <location>
        <begin position="60"/>
        <end position="72"/>
    </location>
</feature>
<dbReference type="InterPro" id="IPR036903">
    <property type="entry name" value="Nup98_auto-Pept-S59_dom_sf"/>
</dbReference>
<dbReference type="GO" id="GO:0008236">
    <property type="term" value="F:serine-type peptidase activity"/>
    <property type="evidence" value="ECO:0007669"/>
    <property type="project" value="UniProtKB-KW"/>
</dbReference>
<evidence type="ECO:0000256" key="17">
    <source>
        <dbReference type="ARBA" id="ARBA00023242"/>
    </source>
</evidence>
<comment type="subcellular location">
    <subcellularLocation>
        <location evidence="2">Nucleus membrane</location>
        <topology evidence="2">Peripheral membrane protein</topology>
        <orientation evidence="2">Nucleoplasmic side</orientation>
    </subcellularLocation>
    <subcellularLocation>
        <location evidence="1">Nucleus</location>
        <location evidence="1">Nuclear pore complex</location>
    </subcellularLocation>
    <subcellularLocation>
        <location evidence="3">Nucleus</location>
        <location evidence="3">Nucleoplasm</location>
    </subcellularLocation>
</comment>
<keyword evidence="16" id="KW-0472">Membrane</keyword>
<keyword evidence="11" id="KW-0509">mRNA transport</keyword>
<dbReference type="FunFam" id="1.10.10.2360:FF:000001">
    <property type="entry name" value="Nuclear pore complex protein Nup98-Nup96"/>
    <property type="match status" value="1"/>
</dbReference>
<keyword evidence="9" id="KW-0378">Hydrolase</keyword>